<evidence type="ECO:0000256" key="1">
    <source>
        <dbReference type="SAM" id="Phobius"/>
    </source>
</evidence>
<dbReference type="SUPFAM" id="SSF55785">
    <property type="entry name" value="PYP-like sensor domain (PAS domain)"/>
    <property type="match status" value="1"/>
</dbReference>
<evidence type="ECO:0000259" key="3">
    <source>
        <dbReference type="PROSITE" id="PS50883"/>
    </source>
</evidence>
<dbReference type="PROSITE" id="PS50887">
    <property type="entry name" value="GGDEF"/>
    <property type="match status" value="1"/>
</dbReference>
<evidence type="ECO:0000259" key="2">
    <source>
        <dbReference type="PROSITE" id="PS50112"/>
    </source>
</evidence>
<dbReference type="Pfam" id="PF00563">
    <property type="entry name" value="EAL"/>
    <property type="match status" value="1"/>
</dbReference>
<feature type="domain" description="PAS" evidence="2">
    <location>
        <begin position="264"/>
        <end position="310"/>
    </location>
</feature>
<dbReference type="Gene3D" id="3.30.70.270">
    <property type="match status" value="1"/>
</dbReference>
<dbReference type="SUPFAM" id="SSF55073">
    <property type="entry name" value="Nucleotide cyclase"/>
    <property type="match status" value="1"/>
</dbReference>
<dbReference type="NCBIfam" id="TIGR00254">
    <property type="entry name" value="GGDEF"/>
    <property type="match status" value="1"/>
</dbReference>
<comment type="caution">
    <text evidence="5">The sequence shown here is derived from an EMBL/GenBank/DDBJ whole genome shotgun (WGS) entry which is preliminary data.</text>
</comment>
<dbReference type="SUPFAM" id="SSF141868">
    <property type="entry name" value="EAL domain-like"/>
    <property type="match status" value="1"/>
</dbReference>
<dbReference type="SMART" id="SM00091">
    <property type="entry name" value="PAS"/>
    <property type="match status" value="1"/>
</dbReference>
<sequence length="820" mass="90128">MRYRALSLRLLLPLAVIIAFILSVILSLAWMRQIETQSIHEQADALLRSESSRLSRLADTLQQHNPAQLEAEVMLAGAQSDGMETALVNADGQVRYASRSERKGQPAALALPAWDEAGFALARSGVKAQLSNDVHNKKLSIMMPYTMAASRHEISALKRGVVWIRYDYSRNLTAGLSHGLWQRLPEWLGMLLFAGILSWWVRGNVAIPLADLLGRSRALQQGRLDLPPVAEQGVAEIRELVQVFNAGLARTRKDRDTLLANQASLQLAQQVFDAAAEGILVTDANSRIIAINPAFTDITGYSASDALGNTPTLLASGRHDEEFFRQFHRTLKQTGLWQGEIWNKRKNGEIYPQWLMVRAIRDEEDETSINRYVALFSDLACIYRAQEDARRLALYDSLTQLPNRKLLLEKLDETLSRQGGVAVLVLNIDRFNKINEARGMQAGDKLLCSVGERLAAEFPHALLAHLTGDEFAILQTNLPASRREAASVMMHLASDVQASVALPIELEGSPVQLSISVGIALASGKEDASELMLMAQTALSRARRQSGGHIAFFESSMGDIARKRFDIERELRLAIAKGELRLYLQHQVDTQGQVCALEALVRWAHPVRGLVPPGEFITVAEESGLIIALDNWVLTAACQALAQLAAAGCPISIAVNVSPKHFAQDDFVDTILATLEREGASPNRLLLEITEGLLLDKFDEARAKMAALSEAGIRFSIDDFGTGYSSLAYLKQLPIHELKIDQSFVRNLPGDKNDGALVDTIISIARHLGLAIVAEGVETKAQQHFLAERGDLTLQGYLFARPMPAQAVIDALVHIPAQHA</sequence>
<dbReference type="SMART" id="SM00267">
    <property type="entry name" value="GGDEF"/>
    <property type="match status" value="1"/>
</dbReference>
<dbReference type="RefSeq" id="WP_160796485.1">
    <property type="nucleotide sequence ID" value="NZ_WSSB01000007.1"/>
</dbReference>
<dbReference type="PROSITE" id="PS50112">
    <property type="entry name" value="PAS"/>
    <property type="match status" value="1"/>
</dbReference>
<dbReference type="CDD" id="cd01949">
    <property type="entry name" value="GGDEF"/>
    <property type="match status" value="1"/>
</dbReference>
<dbReference type="PANTHER" id="PTHR44757:SF2">
    <property type="entry name" value="BIOFILM ARCHITECTURE MAINTENANCE PROTEIN MBAA"/>
    <property type="match status" value="1"/>
</dbReference>
<proteinExistence type="predicted"/>
<dbReference type="NCBIfam" id="TIGR00229">
    <property type="entry name" value="sensory_box"/>
    <property type="match status" value="1"/>
</dbReference>
<dbReference type="InterPro" id="IPR052155">
    <property type="entry name" value="Biofilm_reg_signaling"/>
</dbReference>
<evidence type="ECO:0000259" key="4">
    <source>
        <dbReference type="PROSITE" id="PS50887"/>
    </source>
</evidence>
<feature type="domain" description="GGDEF" evidence="4">
    <location>
        <begin position="419"/>
        <end position="555"/>
    </location>
</feature>
<dbReference type="Pfam" id="PF13426">
    <property type="entry name" value="PAS_9"/>
    <property type="match status" value="1"/>
</dbReference>
<protein>
    <submittedName>
        <fullName evidence="5">EAL domain-containing protein</fullName>
    </submittedName>
</protein>
<dbReference type="InterPro" id="IPR000014">
    <property type="entry name" value="PAS"/>
</dbReference>
<dbReference type="AlphaFoldDB" id="A0A845BLC2"/>
<dbReference type="PANTHER" id="PTHR44757">
    <property type="entry name" value="DIGUANYLATE CYCLASE DGCP"/>
    <property type="match status" value="1"/>
</dbReference>
<accession>A0A845BLC2</accession>
<dbReference type="SMART" id="SM00052">
    <property type="entry name" value="EAL"/>
    <property type="match status" value="1"/>
</dbReference>
<dbReference type="Proteomes" id="UP000467214">
    <property type="component" value="Unassembled WGS sequence"/>
</dbReference>
<name>A0A845BLC2_9NEIS</name>
<dbReference type="CDD" id="cd01948">
    <property type="entry name" value="EAL"/>
    <property type="match status" value="1"/>
</dbReference>
<dbReference type="Pfam" id="PF00990">
    <property type="entry name" value="GGDEF"/>
    <property type="match status" value="1"/>
</dbReference>
<dbReference type="InterPro" id="IPR043128">
    <property type="entry name" value="Rev_trsase/Diguanyl_cyclase"/>
</dbReference>
<dbReference type="InterPro" id="IPR001633">
    <property type="entry name" value="EAL_dom"/>
</dbReference>
<feature type="transmembrane region" description="Helical" evidence="1">
    <location>
        <begin position="12"/>
        <end position="31"/>
    </location>
</feature>
<feature type="domain" description="EAL" evidence="3">
    <location>
        <begin position="564"/>
        <end position="816"/>
    </location>
</feature>
<dbReference type="InterPro" id="IPR035965">
    <property type="entry name" value="PAS-like_dom_sf"/>
</dbReference>
<organism evidence="5 6">
    <name type="scientific">Craterilacuibacter sinensis</name>
    <dbReference type="NCBI Taxonomy" id="2686017"/>
    <lineage>
        <taxon>Bacteria</taxon>
        <taxon>Pseudomonadati</taxon>
        <taxon>Pseudomonadota</taxon>
        <taxon>Betaproteobacteria</taxon>
        <taxon>Neisseriales</taxon>
        <taxon>Neisseriaceae</taxon>
        <taxon>Craterilacuibacter</taxon>
    </lineage>
</organism>
<dbReference type="InterPro" id="IPR035919">
    <property type="entry name" value="EAL_sf"/>
</dbReference>
<evidence type="ECO:0000313" key="5">
    <source>
        <dbReference type="EMBL" id="MXR37092.1"/>
    </source>
</evidence>
<dbReference type="EMBL" id="WSSB01000007">
    <property type="protein sequence ID" value="MXR37092.1"/>
    <property type="molecule type" value="Genomic_DNA"/>
</dbReference>
<gene>
    <name evidence="5" type="ORF">GQF02_08920</name>
</gene>
<keyword evidence="1" id="KW-0812">Transmembrane</keyword>
<evidence type="ECO:0000313" key="6">
    <source>
        <dbReference type="Proteomes" id="UP000467214"/>
    </source>
</evidence>
<dbReference type="InterPro" id="IPR000160">
    <property type="entry name" value="GGDEF_dom"/>
</dbReference>
<dbReference type="Gene3D" id="3.20.20.450">
    <property type="entry name" value="EAL domain"/>
    <property type="match status" value="1"/>
</dbReference>
<dbReference type="Gene3D" id="3.30.450.20">
    <property type="entry name" value="PAS domain"/>
    <property type="match status" value="1"/>
</dbReference>
<dbReference type="PROSITE" id="PS50883">
    <property type="entry name" value="EAL"/>
    <property type="match status" value="1"/>
</dbReference>
<keyword evidence="1" id="KW-1133">Transmembrane helix</keyword>
<keyword evidence="1" id="KW-0472">Membrane</keyword>
<dbReference type="InterPro" id="IPR029787">
    <property type="entry name" value="Nucleotide_cyclase"/>
</dbReference>
<dbReference type="CDD" id="cd00130">
    <property type="entry name" value="PAS"/>
    <property type="match status" value="1"/>
</dbReference>
<keyword evidence="6" id="KW-1185">Reference proteome</keyword>
<reference evidence="5 6" key="1">
    <citation type="submission" date="2019-12" db="EMBL/GenBank/DDBJ databases">
        <title>Neisseriaceae gen. nov. sp. Genome sequencing and assembly.</title>
        <authorList>
            <person name="Liu Z."/>
            <person name="Li A."/>
        </authorList>
    </citation>
    <scope>NUCLEOTIDE SEQUENCE [LARGE SCALE GENOMIC DNA]</scope>
    <source>
        <strain evidence="5 6">B2N2-7</strain>
    </source>
</reference>